<reference evidence="3" key="1">
    <citation type="journal article" date="2019" name="Sci. Rep.">
        <title>Draft genome of Tanacetum cinerariifolium, the natural source of mosquito coil.</title>
        <authorList>
            <person name="Yamashiro T."/>
            <person name="Shiraishi A."/>
            <person name="Satake H."/>
            <person name="Nakayama K."/>
        </authorList>
    </citation>
    <scope>NUCLEOTIDE SEQUENCE</scope>
</reference>
<accession>A0A6L2KL55</accession>
<organism evidence="3">
    <name type="scientific">Tanacetum cinerariifolium</name>
    <name type="common">Dalmatian daisy</name>
    <name type="synonym">Chrysanthemum cinerariifolium</name>
    <dbReference type="NCBI Taxonomy" id="118510"/>
    <lineage>
        <taxon>Eukaryota</taxon>
        <taxon>Viridiplantae</taxon>
        <taxon>Streptophyta</taxon>
        <taxon>Embryophyta</taxon>
        <taxon>Tracheophyta</taxon>
        <taxon>Spermatophyta</taxon>
        <taxon>Magnoliopsida</taxon>
        <taxon>eudicotyledons</taxon>
        <taxon>Gunneridae</taxon>
        <taxon>Pentapetalae</taxon>
        <taxon>asterids</taxon>
        <taxon>campanulids</taxon>
        <taxon>Asterales</taxon>
        <taxon>Asteraceae</taxon>
        <taxon>Asteroideae</taxon>
        <taxon>Anthemideae</taxon>
        <taxon>Anthemidinae</taxon>
        <taxon>Tanacetum</taxon>
    </lineage>
</organism>
<feature type="coiled-coil region" evidence="1">
    <location>
        <begin position="134"/>
        <end position="168"/>
    </location>
</feature>
<keyword evidence="1" id="KW-0175">Coiled coil</keyword>
<protein>
    <submittedName>
        <fullName evidence="3">Uncharacterized protein</fullName>
    </submittedName>
</protein>
<comment type="caution">
    <text evidence="3">The sequence shown here is derived from an EMBL/GenBank/DDBJ whole genome shotgun (WGS) entry which is preliminary data.</text>
</comment>
<evidence type="ECO:0000256" key="1">
    <source>
        <dbReference type="SAM" id="Coils"/>
    </source>
</evidence>
<feature type="region of interest" description="Disordered" evidence="2">
    <location>
        <begin position="1"/>
        <end position="35"/>
    </location>
</feature>
<dbReference type="AlphaFoldDB" id="A0A6L2KL55"/>
<evidence type="ECO:0000256" key="2">
    <source>
        <dbReference type="SAM" id="MobiDB-lite"/>
    </source>
</evidence>
<feature type="compositionally biased region" description="Acidic residues" evidence="2">
    <location>
        <begin position="13"/>
        <end position="35"/>
    </location>
</feature>
<feature type="region of interest" description="Disordered" evidence="2">
    <location>
        <begin position="51"/>
        <end position="71"/>
    </location>
</feature>
<sequence length="211" mass="23135">MAELLSPDNVFDFSDDDPTLNLEDDPELDIEEDPEMDIDDDQEMDVPHVVAPLVGSPPISPPPLSESSSNFDIAAPVTSDKTLWVPSIGSTFEIRRPSSVTPTPPHLLEHELRSLRQDTDALHGSATDRVESDVLALQARVETVEARLLQAEQDRIRDREEVQRLKTRVELAKISATLGAVEARPTDSIDVLAVYGDARPSELQGPPDGSQ</sequence>
<gene>
    <name evidence="3" type="ORF">Tci_021455</name>
</gene>
<evidence type="ECO:0000313" key="3">
    <source>
        <dbReference type="EMBL" id="GEU49477.1"/>
    </source>
</evidence>
<proteinExistence type="predicted"/>
<dbReference type="EMBL" id="BKCJ010002569">
    <property type="protein sequence ID" value="GEU49477.1"/>
    <property type="molecule type" value="Genomic_DNA"/>
</dbReference>
<name>A0A6L2KL55_TANCI</name>